<feature type="transmembrane region" description="Helical" evidence="1">
    <location>
        <begin position="121"/>
        <end position="141"/>
    </location>
</feature>
<dbReference type="GO" id="GO:0042392">
    <property type="term" value="F:sphingosine-1-phosphate phosphatase activity"/>
    <property type="evidence" value="ECO:0007669"/>
    <property type="project" value="TreeGrafter"/>
</dbReference>
<evidence type="ECO:0000313" key="3">
    <source>
        <dbReference type="EMBL" id="KIK59909.1"/>
    </source>
</evidence>
<protein>
    <recommendedName>
        <fullName evidence="2">Phosphatidic acid phosphatase type 2/haloperoxidase domain-containing protein</fullName>
    </recommendedName>
</protein>
<dbReference type="Pfam" id="PF01569">
    <property type="entry name" value="PAP2"/>
    <property type="match status" value="1"/>
</dbReference>
<dbReference type="AlphaFoldDB" id="A0A0D0CBP1"/>
<dbReference type="PANTHER" id="PTHR14969">
    <property type="entry name" value="SPHINGOSINE-1-PHOSPHATE PHOSPHOHYDROLASE"/>
    <property type="match status" value="1"/>
</dbReference>
<evidence type="ECO:0000259" key="2">
    <source>
        <dbReference type="SMART" id="SM00014"/>
    </source>
</evidence>
<dbReference type="InterPro" id="IPR036938">
    <property type="entry name" value="PAP2/HPO_sf"/>
</dbReference>
<dbReference type="HOGENOM" id="CLU_118210_0_0_1"/>
<feature type="domain" description="Phosphatidic acid phosphatase type 2/haloperoxidase" evidence="2">
    <location>
        <begin position="42"/>
        <end position="164"/>
    </location>
</feature>
<dbReference type="SUPFAM" id="SSF48317">
    <property type="entry name" value="Acid phosphatase/Vanadium-dependent haloperoxidase"/>
    <property type="match status" value="1"/>
</dbReference>
<dbReference type="OrthoDB" id="302705at2759"/>
<accession>A0A0D0CBP1</accession>
<keyword evidence="1" id="KW-0812">Transmembrane</keyword>
<evidence type="ECO:0000256" key="1">
    <source>
        <dbReference type="SAM" id="Phobius"/>
    </source>
</evidence>
<dbReference type="PANTHER" id="PTHR14969:SF13">
    <property type="entry name" value="AT30094P"/>
    <property type="match status" value="1"/>
</dbReference>
<organism evidence="3 4">
    <name type="scientific">Collybiopsis luxurians FD-317 M1</name>
    <dbReference type="NCBI Taxonomy" id="944289"/>
    <lineage>
        <taxon>Eukaryota</taxon>
        <taxon>Fungi</taxon>
        <taxon>Dikarya</taxon>
        <taxon>Basidiomycota</taxon>
        <taxon>Agaricomycotina</taxon>
        <taxon>Agaricomycetes</taxon>
        <taxon>Agaricomycetidae</taxon>
        <taxon>Agaricales</taxon>
        <taxon>Marasmiineae</taxon>
        <taxon>Omphalotaceae</taxon>
        <taxon>Collybiopsis</taxon>
        <taxon>Collybiopsis luxurians</taxon>
    </lineage>
</organism>
<keyword evidence="1" id="KW-1133">Transmembrane helix</keyword>
<feature type="transmembrane region" description="Helical" evidence="1">
    <location>
        <begin position="146"/>
        <end position="166"/>
    </location>
</feature>
<dbReference type="Proteomes" id="UP000053593">
    <property type="component" value="Unassembled WGS sequence"/>
</dbReference>
<reference evidence="3 4" key="1">
    <citation type="submission" date="2014-04" db="EMBL/GenBank/DDBJ databases">
        <title>Evolutionary Origins and Diversification of the Mycorrhizal Mutualists.</title>
        <authorList>
            <consortium name="DOE Joint Genome Institute"/>
            <consortium name="Mycorrhizal Genomics Consortium"/>
            <person name="Kohler A."/>
            <person name="Kuo A."/>
            <person name="Nagy L.G."/>
            <person name="Floudas D."/>
            <person name="Copeland A."/>
            <person name="Barry K.W."/>
            <person name="Cichocki N."/>
            <person name="Veneault-Fourrey C."/>
            <person name="LaButti K."/>
            <person name="Lindquist E.A."/>
            <person name="Lipzen A."/>
            <person name="Lundell T."/>
            <person name="Morin E."/>
            <person name="Murat C."/>
            <person name="Riley R."/>
            <person name="Ohm R."/>
            <person name="Sun H."/>
            <person name="Tunlid A."/>
            <person name="Henrissat B."/>
            <person name="Grigoriev I.V."/>
            <person name="Hibbett D.S."/>
            <person name="Martin F."/>
        </authorList>
    </citation>
    <scope>NUCLEOTIDE SEQUENCE [LARGE SCALE GENOMIC DNA]</scope>
    <source>
        <strain evidence="3 4">FD-317 M1</strain>
    </source>
</reference>
<dbReference type="InterPro" id="IPR000326">
    <property type="entry name" value="PAP2/HPO"/>
</dbReference>
<proteinExistence type="predicted"/>
<sequence length="192" mass="21871">MSSRSDSEEPEWRLPWWLKFLDKTNITVVTLTAGFLLYTQSAGVAYFVAGAVSCMSAVKLIKKLIRQERPEVKWPGKRRKKTYGMPSTHSGSVAYYATYITLASLYLPVHDTLPQSWLTRILPPLVILPMAGLIAVSRVWLGHHTWAQVSVGCSFGLVFGCSWFYLWTHGLNELGIAVEQLWKSHLDCYYRR</sequence>
<dbReference type="SMART" id="SM00014">
    <property type="entry name" value="acidPPc"/>
    <property type="match status" value="1"/>
</dbReference>
<dbReference type="Gene3D" id="1.20.144.10">
    <property type="entry name" value="Phosphatidic acid phosphatase type 2/haloperoxidase"/>
    <property type="match status" value="1"/>
</dbReference>
<name>A0A0D0CBP1_9AGAR</name>
<feature type="transmembrane region" description="Helical" evidence="1">
    <location>
        <begin position="82"/>
        <end position="109"/>
    </location>
</feature>
<gene>
    <name evidence="3" type="ORF">GYMLUDRAFT_261882</name>
</gene>
<keyword evidence="1" id="KW-0472">Membrane</keyword>
<dbReference type="EMBL" id="KN834778">
    <property type="protein sequence ID" value="KIK59909.1"/>
    <property type="molecule type" value="Genomic_DNA"/>
</dbReference>
<evidence type="ECO:0000313" key="4">
    <source>
        <dbReference type="Proteomes" id="UP000053593"/>
    </source>
</evidence>
<keyword evidence="4" id="KW-1185">Reference proteome</keyword>
<feature type="transmembrane region" description="Helical" evidence="1">
    <location>
        <begin position="20"/>
        <end position="38"/>
    </location>
</feature>